<dbReference type="Proteomes" id="UP000827549">
    <property type="component" value="Chromosome 2"/>
</dbReference>
<dbReference type="RefSeq" id="XP_062625644.1">
    <property type="nucleotide sequence ID" value="XM_062769660.1"/>
</dbReference>
<dbReference type="EMBL" id="CP086715">
    <property type="protein sequence ID" value="WOO79612.1"/>
    <property type="molecule type" value="Genomic_DNA"/>
</dbReference>
<gene>
    <name evidence="1" type="ORF">LOC62_02G003140</name>
</gene>
<protein>
    <submittedName>
        <fullName evidence="1">Uncharacterized protein</fullName>
    </submittedName>
</protein>
<evidence type="ECO:0000313" key="2">
    <source>
        <dbReference type="Proteomes" id="UP000827549"/>
    </source>
</evidence>
<proteinExistence type="predicted"/>
<evidence type="ECO:0000313" key="1">
    <source>
        <dbReference type="EMBL" id="WOO79612.1"/>
    </source>
</evidence>
<dbReference type="GeneID" id="87806386"/>
<reference evidence="1" key="1">
    <citation type="submission" date="2023-10" db="EMBL/GenBank/DDBJ databases">
        <authorList>
            <person name="Noh H."/>
        </authorList>
    </citation>
    <scope>NUCLEOTIDE SEQUENCE</scope>
    <source>
        <strain evidence="1">DUCC4014</strain>
    </source>
</reference>
<keyword evidence="2" id="KW-1185">Reference proteome</keyword>
<accession>A0AAF0Y3Z5</accession>
<name>A0AAF0Y3Z5_9TREE</name>
<sequence>MCNELKHYLVKQDWAAGDAKAELRARFSWLDDDDFAAACDGTLGPKYLYRMIPELHPLNTDVEDLDVIGKAIDKGSGQYEYVPAKICPGDAVGHFMTAFPNMTTLTVAWTNLVSVMAAGARDPAEGMRLMLAMNEYFSWLAEASDFYTWESVCKYHIRFTRQLFHKGAKADKFADMHNGKYTVILNPK</sequence>
<organism evidence="1 2">
    <name type="scientific">Vanrija pseudolonga</name>
    <dbReference type="NCBI Taxonomy" id="143232"/>
    <lineage>
        <taxon>Eukaryota</taxon>
        <taxon>Fungi</taxon>
        <taxon>Dikarya</taxon>
        <taxon>Basidiomycota</taxon>
        <taxon>Agaricomycotina</taxon>
        <taxon>Tremellomycetes</taxon>
        <taxon>Trichosporonales</taxon>
        <taxon>Trichosporonaceae</taxon>
        <taxon>Vanrija</taxon>
    </lineage>
</organism>
<dbReference type="AlphaFoldDB" id="A0AAF0Y3Z5"/>